<dbReference type="Ensembl" id="ENSNMLT00000005245.1">
    <property type="protein sequence ID" value="ENSNMLP00000004583.1"/>
    <property type="gene ID" value="ENSNMLG00000003364.1"/>
</dbReference>
<keyword evidence="2" id="KW-0217">Developmental protein</keyword>
<organism evidence="11 12">
    <name type="scientific">Neogobius melanostomus</name>
    <name type="common">round goby</name>
    <dbReference type="NCBI Taxonomy" id="47308"/>
    <lineage>
        <taxon>Eukaryota</taxon>
        <taxon>Metazoa</taxon>
        <taxon>Chordata</taxon>
        <taxon>Craniata</taxon>
        <taxon>Vertebrata</taxon>
        <taxon>Euteleostomi</taxon>
        <taxon>Actinopterygii</taxon>
        <taxon>Neopterygii</taxon>
        <taxon>Teleostei</taxon>
        <taxon>Neoteleostei</taxon>
        <taxon>Acanthomorphata</taxon>
        <taxon>Gobiaria</taxon>
        <taxon>Gobiiformes</taxon>
        <taxon>Gobioidei</taxon>
        <taxon>Gobiidae</taxon>
        <taxon>Benthophilinae</taxon>
        <taxon>Neogobiini</taxon>
        <taxon>Neogobius</taxon>
    </lineage>
</organism>
<keyword evidence="4 7" id="KW-0238">DNA-binding</keyword>
<comment type="subcellular location">
    <subcellularLocation>
        <location evidence="1 7">Nucleus</location>
    </subcellularLocation>
</comment>
<evidence type="ECO:0000256" key="6">
    <source>
        <dbReference type="ARBA" id="ARBA00023242"/>
    </source>
</evidence>
<dbReference type="InterPro" id="IPR049624">
    <property type="entry name" value="FOXN1_4"/>
</dbReference>
<dbReference type="CDD" id="cd20056">
    <property type="entry name" value="FH_FOXN1"/>
    <property type="match status" value="1"/>
</dbReference>
<evidence type="ECO:0000256" key="9">
    <source>
        <dbReference type="SAM" id="Phobius"/>
    </source>
</evidence>
<evidence type="ECO:0000256" key="7">
    <source>
        <dbReference type="PROSITE-ProRule" id="PRU00089"/>
    </source>
</evidence>
<evidence type="ECO:0000256" key="4">
    <source>
        <dbReference type="ARBA" id="ARBA00023125"/>
    </source>
</evidence>
<name>A0A8C6SBX9_9GOBI</name>
<dbReference type="InterPro" id="IPR036388">
    <property type="entry name" value="WH-like_DNA-bd_sf"/>
</dbReference>
<proteinExistence type="predicted"/>
<dbReference type="SMART" id="SM00339">
    <property type="entry name" value="FH"/>
    <property type="match status" value="1"/>
</dbReference>
<reference evidence="11" key="2">
    <citation type="submission" date="2025-09" db="UniProtKB">
        <authorList>
            <consortium name="Ensembl"/>
        </authorList>
    </citation>
    <scope>IDENTIFICATION</scope>
</reference>
<protein>
    <submittedName>
        <fullName evidence="11">Forkhead box N1</fullName>
    </submittedName>
</protein>
<dbReference type="PROSITE" id="PS50039">
    <property type="entry name" value="FORK_HEAD_3"/>
    <property type="match status" value="1"/>
</dbReference>
<keyword evidence="12" id="KW-1185">Reference proteome</keyword>
<evidence type="ECO:0000313" key="11">
    <source>
        <dbReference type="Ensembl" id="ENSNMLP00000004583.1"/>
    </source>
</evidence>
<dbReference type="AlphaFoldDB" id="A0A8C6SBX9"/>
<sequence>QYYHLPTKKKKKYIFRLLTPLSRICLDRPPRQIEKSVSFLVYLSKYVSVIFSSILIFMALKNSKTGSLPVSEIYSFMTEHFPYFKTAPDGWKNSVRHNLSLNKCFEKVENKNGSSSRKGCLWALNPAKVDKMQEELHKWRRKDPGTVRRSMAKPEDLDRLLGERPNRFRSLAHFTILPDQRHSYTSSSCYGPEQLSPPSSSHLYPESLYLTHSAPRPNHSFSLPRCLNSAPPGKMAPAYSVAPGEGHSGRGMQDLLMEGDACCDIDTLNPSLTDLQLQGTMWEELNEDSVASDPQAVSSSEQSSYMSPVSQTSEGMVGQDKTHYVNNGVERLWGLDQNSLNSLNSLGQFFGVESVAGGLSSSATSVSLM</sequence>
<keyword evidence="6 7" id="KW-0539">Nucleus</keyword>
<dbReference type="GO" id="GO:0000981">
    <property type="term" value="F:DNA-binding transcription factor activity, RNA polymerase II-specific"/>
    <property type="evidence" value="ECO:0007669"/>
    <property type="project" value="TreeGrafter"/>
</dbReference>
<dbReference type="InterPro" id="IPR030456">
    <property type="entry name" value="TF_fork_head_CS_2"/>
</dbReference>
<keyword evidence="5" id="KW-0804">Transcription</keyword>
<dbReference type="SUPFAM" id="SSF46785">
    <property type="entry name" value="Winged helix' DNA-binding domain"/>
    <property type="match status" value="1"/>
</dbReference>
<dbReference type="Proteomes" id="UP000694523">
    <property type="component" value="Unplaced"/>
</dbReference>
<evidence type="ECO:0000259" key="10">
    <source>
        <dbReference type="PROSITE" id="PS50039"/>
    </source>
</evidence>
<evidence type="ECO:0000256" key="1">
    <source>
        <dbReference type="ARBA" id="ARBA00004123"/>
    </source>
</evidence>
<evidence type="ECO:0000313" key="12">
    <source>
        <dbReference type="Proteomes" id="UP000694523"/>
    </source>
</evidence>
<dbReference type="PANTHER" id="PTHR46721">
    <property type="entry name" value="FORKHEAD BOX PROTEIN N1"/>
    <property type="match status" value="1"/>
</dbReference>
<dbReference type="InterPro" id="IPR036390">
    <property type="entry name" value="WH_DNA-bd_sf"/>
</dbReference>
<dbReference type="PRINTS" id="PR00053">
    <property type="entry name" value="FORKHEAD"/>
</dbReference>
<dbReference type="GO" id="GO:0000976">
    <property type="term" value="F:transcription cis-regulatory region binding"/>
    <property type="evidence" value="ECO:0007669"/>
    <property type="project" value="TreeGrafter"/>
</dbReference>
<evidence type="ECO:0000256" key="2">
    <source>
        <dbReference type="ARBA" id="ARBA00022473"/>
    </source>
</evidence>
<dbReference type="InterPro" id="IPR001766">
    <property type="entry name" value="Fork_head_dom"/>
</dbReference>
<dbReference type="FunFam" id="1.10.10.10:FF:000122">
    <property type="entry name" value="Forkhead box protein N1"/>
    <property type="match status" value="1"/>
</dbReference>
<keyword evidence="9" id="KW-1133">Transmembrane helix</keyword>
<evidence type="ECO:0000256" key="3">
    <source>
        <dbReference type="ARBA" id="ARBA00023015"/>
    </source>
</evidence>
<dbReference type="PROSITE" id="PS00658">
    <property type="entry name" value="FORK_HEAD_2"/>
    <property type="match status" value="1"/>
</dbReference>
<dbReference type="PANTHER" id="PTHR46721:SF3">
    <property type="entry name" value="FORKHEAD BOX N1"/>
    <property type="match status" value="1"/>
</dbReference>
<feature type="region of interest" description="Disordered" evidence="8">
    <location>
        <begin position="288"/>
        <end position="317"/>
    </location>
</feature>
<keyword evidence="9" id="KW-0812">Transmembrane</keyword>
<reference evidence="11" key="1">
    <citation type="submission" date="2025-08" db="UniProtKB">
        <authorList>
            <consortium name="Ensembl"/>
        </authorList>
    </citation>
    <scope>IDENTIFICATION</scope>
</reference>
<feature type="compositionally biased region" description="Polar residues" evidence="8">
    <location>
        <begin position="295"/>
        <end position="314"/>
    </location>
</feature>
<feature type="transmembrane region" description="Helical" evidence="9">
    <location>
        <begin position="39"/>
        <end position="60"/>
    </location>
</feature>
<dbReference type="Pfam" id="PF00250">
    <property type="entry name" value="Forkhead"/>
    <property type="match status" value="1"/>
</dbReference>
<keyword evidence="9" id="KW-0472">Membrane</keyword>
<evidence type="ECO:0000256" key="8">
    <source>
        <dbReference type="SAM" id="MobiDB-lite"/>
    </source>
</evidence>
<accession>A0A8C6SBX9</accession>
<evidence type="ECO:0000256" key="5">
    <source>
        <dbReference type="ARBA" id="ARBA00023163"/>
    </source>
</evidence>
<dbReference type="GO" id="GO:0005634">
    <property type="term" value="C:nucleus"/>
    <property type="evidence" value="ECO:0007669"/>
    <property type="project" value="UniProtKB-SubCell"/>
</dbReference>
<dbReference type="Gene3D" id="1.10.10.10">
    <property type="entry name" value="Winged helix-like DNA-binding domain superfamily/Winged helix DNA-binding domain"/>
    <property type="match status" value="1"/>
</dbReference>
<feature type="DNA-binding region" description="Fork-head" evidence="7">
    <location>
        <begin position="55"/>
        <end position="143"/>
    </location>
</feature>
<feature type="domain" description="Fork-head" evidence="10">
    <location>
        <begin position="55"/>
        <end position="143"/>
    </location>
</feature>
<dbReference type="InterPro" id="IPR047401">
    <property type="entry name" value="FH_FOXN1"/>
</dbReference>
<keyword evidence="3" id="KW-0805">Transcription regulation</keyword>